<comment type="similarity">
    <text evidence="1">Belongs to the protein kinase superfamily. ADCK protein kinase family.</text>
</comment>
<gene>
    <name evidence="4" type="ordered locus">Rcas_0631</name>
</gene>
<evidence type="ECO:0000256" key="1">
    <source>
        <dbReference type="ARBA" id="ARBA00009670"/>
    </source>
</evidence>
<dbReference type="eggNOG" id="COG0661">
    <property type="taxonomic scope" value="Bacteria"/>
</dbReference>
<feature type="transmembrane region" description="Helical" evidence="2">
    <location>
        <begin position="500"/>
        <end position="525"/>
    </location>
</feature>
<dbReference type="EMBL" id="CP000804">
    <property type="protein sequence ID" value="ABU56756.1"/>
    <property type="molecule type" value="Genomic_DNA"/>
</dbReference>
<keyword evidence="5" id="KW-1185">Reference proteome</keyword>
<dbReference type="RefSeq" id="WP_012119187.1">
    <property type="nucleotide sequence ID" value="NC_009767.1"/>
</dbReference>
<reference evidence="4 5" key="1">
    <citation type="submission" date="2007-08" db="EMBL/GenBank/DDBJ databases">
        <title>Complete sequence of Roseiflexus castenholzii DSM 13941.</title>
        <authorList>
            <consortium name="US DOE Joint Genome Institute"/>
            <person name="Copeland A."/>
            <person name="Lucas S."/>
            <person name="Lapidus A."/>
            <person name="Barry K."/>
            <person name="Glavina del Rio T."/>
            <person name="Dalin E."/>
            <person name="Tice H."/>
            <person name="Pitluck S."/>
            <person name="Thompson L.S."/>
            <person name="Brettin T."/>
            <person name="Bruce D."/>
            <person name="Detter J.C."/>
            <person name="Han C."/>
            <person name="Tapia R."/>
            <person name="Schmutz J."/>
            <person name="Larimer F."/>
            <person name="Land M."/>
            <person name="Hauser L."/>
            <person name="Kyrpides N."/>
            <person name="Mikhailova N."/>
            <person name="Bryant D.A."/>
            <person name="Hanada S."/>
            <person name="Tsukatani Y."/>
            <person name="Richardson P."/>
        </authorList>
    </citation>
    <scope>NUCLEOTIDE SEQUENCE [LARGE SCALE GENOMIC DNA]</scope>
    <source>
        <strain evidence="5">DSM 13941 / HLO8</strain>
    </source>
</reference>
<feature type="transmembrane region" description="Helical" evidence="2">
    <location>
        <begin position="531"/>
        <end position="553"/>
    </location>
</feature>
<evidence type="ECO:0000256" key="2">
    <source>
        <dbReference type="SAM" id="Phobius"/>
    </source>
</evidence>
<keyword evidence="2" id="KW-1133">Transmembrane helix</keyword>
<evidence type="ECO:0000313" key="4">
    <source>
        <dbReference type="EMBL" id="ABU56756.1"/>
    </source>
</evidence>
<dbReference type="Pfam" id="PF03109">
    <property type="entry name" value="ABC1"/>
    <property type="match status" value="1"/>
</dbReference>
<dbReference type="PANTHER" id="PTHR10566">
    <property type="entry name" value="CHAPERONE-ACTIVITY OF BC1 COMPLEX CABC1 -RELATED"/>
    <property type="match status" value="1"/>
</dbReference>
<dbReference type="STRING" id="383372.Rcas_0631"/>
<keyword evidence="2" id="KW-0812">Transmembrane</keyword>
<dbReference type="AlphaFoldDB" id="A7NH09"/>
<dbReference type="InterPro" id="IPR011009">
    <property type="entry name" value="Kinase-like_dom_sf"/>
</dbReference>
<accession>A7NH09</accession>
<protein>
    <submittedName>
        <fullName evidence="4">ABC-1 domain protein</fullName>
    </submittedName>
</protein>
<feature type="domain" description="ABC1 atypical kinase-like" evidence="3">
    <location>
        <begin position="95"/>
        <end position="338"/>
    </location>
</feature>
<name>A7NH09_ROSCS</name>
<dbReference type="InterPro" id="IPR004147">
    <property type="entry name" value="ABC1_dom"/>
</dbReference>
<organism evidence="4 5">
    <name type="scientific">Roseiflexus castenholzii (strain DSM 13941 / HLO8)</name>
    <dbReference type="NCBI Taxonomy" id="383372"/>
    <lineage>
        <taxon>Bacteria</taxon>
        <taxon>Bacillati</taxon>
        <taxon>Chloroflexota</taxon>
        <taxon>Chloroflexia</taxon>
        <taxon>Chloroflexales</taxon>
        <taxon>Roseiflexineae</taxon>
        <taxon>Roseiflexaceae</taxon>
        <taxon>Roseiflexus</taxon>
    </lineage>
</organism>
<sequence length="558" mass="61472">MWPLVRQARYLGRYRQIAHVFWQYGFGYLLDQLGLTALLSLPRRIVRQPAPDPISGPERLRLALTALGPTFVKLGQTLSTRPDLLPPAWIEELNKLQDTVPPFPADVAIATIEVELNQSIDTLFRCFEREPLAAASLGQVHGAELPDGTPVVVKVQRPDIQQLVAIDLAILSELAALAQQNTSFGEQYDLVELAWEFGMTLRAELDYRREGRNADRFRANFAGNPHVCIPRVFWRHTSARVLTTERLFGIKISDIAGMDAAGMDRKRLARHSLELILQEIFVDGFFQGDPHPGNLFALPGEVIGAVDFGQAIALDRETTGNLLLLLVALLERDSDGALRVLQQLGMLTQRELSPALRRDMRRFVDHVVDRSLEELSAREMGEELLALLQRHRLRLPAPLALLLKSIIMMEGIGVQIDPHLDVFGIARPYAMRALAELNSPEAQMRRLIRELNELRGIVGVLPGQTSVLLQRLNDGELRIQTRDLEARRTAAAISQAGTRIALGLIVLAATLGLAGLTIAAAIARWDGLPVIIPAAIALIALLSAGAVLFISIVRGGGG</sequence>
<dbReference type="PANTHER" id="PTHR10566:SF113">
    <property type="entry name" value="PROTEIN ACTIVITY OF BC1 COMPLEX KINASE 7, CHLOROPLASTIC"/>
    <property type="match status" value="1"/>
</dbReference>
<proteinExistence type="inferred from homology"/>
<dbReference type="OrthoDB" id="9795390at2"/>
<evidence type="ECO:0000259" key="3">
    <source>
        <dbReference type="Pfam" id="PF03109"/>
    </source>
</evidence>
<dbReference type="InterPro" id="IPR050154">
    <property type="entry name" value="UbiB_kinase"/>
</dbReference>
<keyword evidence="2" id="KW-0472">Membrane</keyword>
<evidence type="ECO:0000313" key="5">
    <source>
        <dbReference type="Proteomes" id="UP000000263"/>
    </source>
</evidence>
<dbReference type="KEGG" id="rca:Rcas_0631"/>
<dbReference type="HOGENOM" id="CLU_006533_0_2_0"/>
<dbReference type="CDD" id="cd05121">
    <property type="entry name" value="ABC1_ADCK3-like"/>
    <property type="match status" value="1"/>
</dbReference>
<dbReference type="Proteomes" id="UP000000263">
    <property type="component" value="Chromosome"/>
</dbReference>
<dbReference type="SUPFAM" id="SSF56112">
    <property type="entry name" value="Protein kinase-like (PK-like)"/>
    <property type="match status" value="1"/>
</dbReference>